<dbReference type="OrthoDB" id="7665722at2"/>
<protein>
    <recommendedName>
        <fullName evidence="3">5-carboxymethyl-2-hydroxymuconate isomerase</fullName>
    </recommendedName>
</protein>
<proteinExistence type="predicted"/>
<dbReference type="EMBL" id="FXYF01000007">
    <property type="protein sequence ID" value="SMX43423.1"/>
    <property type="molecule type" value="Genomic_DNA"/>
</dbReference>
<keyword evidence="2" id="KW-1185">Reference proteome</keyword>
<dbReference type="Proteomes" id="UP000207598">
    <property type="component" value="Unassembled WGS sequence"/>
</dbReference>
<evidence type="ECO:0000313" key="1">
    <source>
        <dbReference type="EMBL" id="SMX43423.1"/>
    </source>
</evidence>
<dbReference type="RefSeq" id="WP_094021642.1">
    <property type="nucleotide sequence ID" value="NZ_FXYF01000007.1"/>
</dbReference>
<reference evidence="1 2" key="1">
    <citation type="submission" date="2017-05" db="EMBL/GenBank/DDBJ databases">
        <authorList>
            <person name="Song R."/>
            <person name="Chenine A.L."/>
            <person name="Ruprecht R.M."/>
        </authorList>
    </citation>
    <scope>NUCLEOTIDE SEQUENCE [LARGE SCALE GENOMIC DNA]</scope>
    <source>
        <strain evidence="1 2">CECT 8898</strain>
    </source>
</reference>
<evidence type="ECO:0008006" key="3">
    <source>
        <dbReference type="Google" id="ProtNLM"/>
    </source>
</evidence>
<accession>A0A238KL00</accession>
<organism evidence="1 2">
    <name type="scientific">Maliponia aquimaris</name>
    <dbReference type="NCBI Taxonomy" id="1673631"/>
    <lineage>
        <taxon>Bacteria</taxon>
        <taxon>Pseudomonadati</taxon>
        <taxon>Pseudomonadota</taxon>
        <taxon>Alphaproteobacteria</taxon>
        <taxon>Rhodobacterales</taxon>
        <taxon>Paracoccaceae</taxon>
        <taxon>Maliponia</taxon>
    </lineage>
</organism>
<name>A0A238KL00_9RHOB</name>
<dbReference type="AlphaFoldDB" id="A0A238KL00"/>
<gene>
    <name evidence="1" type="ORF">MAA8898_02822</name>
</gene>
<sequence length="110" mass="12113">MPHAELKYSNDLALDAQAILAAVEQVIQRHDPGAGACKGRAYPAPVFHHSHVLLSLSLLAKPHRDAAFTRALMAEVEVAVKALILQDCYFSFDLAYNTATYVTNRHEVAR</sequence>
<evidence type="ECO:0000313" key="2">
    <source>
        <dbReference type="Proteomes" id="UP000207598"/>
    </source>
</evidence>